<organism evidence="2 3">
    <name type="scientific">Blastopirellula marina DSM 3645</name>
    <dbReference type="NCBI Taxonomy" id="314230"/>
    <lineage>
        <taxon>Bacteria</taxon>
        <taxon>Pseudomonadati</taxon>
        <taxon>Planctomycetota</taxon>
        <taxon>Planctomycetia</taxon>
        <taxon>Pirellulales</taxon>
        <taxon>Pirellulaceae</taxon>
        <taxon>Blastopirellula</taxon>
    </lineage>
</organism>
<feature type="compositionally biased region" description="Polar residues" evidence="1">
    <location>
        <begin position="42"/>
        <end position="58"/>
    </location>
</feature>
<comment type="caution">
    <text evidence="2">The sequence shown here is derived from an EMBL/GenBank/DDBJ whole genome shotgun (WGS) entry which is preliminary data.</text>
</comment>
<reference evidence="2 3" key="1">
    <citation type="submission" date="2006-02" db="EMBL/GenBank/DDBJ databases">
        <authorList>
            <person name="Amann R."/>
            <person name="Ferriera S."/>
            <person name="Johnson J."/>
            <person name="Kravitz S."/>
            <person name="Halpern A."/>
            <person name="Remington K."/>
            <person name="Beeson K."/>
            <person name="Tran B."/>
            <person name="Rogers Y.-H."/>
            <person name="Friedman R."/>
            <person name="Venter J.C."/>
        </authorList>
    </citation>
    <scope>NUCLEOTIDE SEQUENCE [LARGE SCALE GENOMIC DNA]</scope>
    <source>
        <strain evidence="2 3">DSM 3645</strain>
    </source>
</reference>
<name>A3ZYB3_9BACT</name>
<protein>
    <submittedName>
        <fullName evidence="2">Uncharacterized protein</fullName>
    </submittedName>
</protein>
<proteinExistence type="predicted"/>
<dbReference type="AlphaFoldDB" id="A3ZYB3"/>
<gene>
    <name evidence="2" type="ORF">DSM3645_26939</name>
</gene>
<evidence type="ECO:0000313" key="3">
    <source>
        <dbReference type="Proteomes" id="UP000004358"/>
    </source>
</evidence>
<accession>A3ZYB3</accession>
<dbReference type="Proteomes" id="UP000004358">
    <property type="component" value="Unassembled WGS sequence"/>
</dbReference>
<sequence>MTGLRNPPYPQGGEKKFRSPVRWFTKRATRLHPQKKDRCRIASSSGPFASTSRQVAND</sequence>
<dbReference type="EMBL" id="AANZ01000020">
    <property type="protein sequence ID" value="EAQ78589.1"/>
    <property type="molecule type" value="Genomic_DNA"/>
</dbReference>
<evidence type="ECO:0000256" key="1">
    <source>
        <dbReference type="SAM" id="MobiDB-lite"/>
    </source>
</evidence>
<evidence type="ECO:0000313" key="2">
    <source>
        <dbReference type="EMBL" id="EAQ78589.1"/>
    </source>
</evidence>
<dbReference type="HOGENOM" id="CLU_2970214_0_0_0"/>
<feature type="region of interest" description="Disordered" evidence="1">
    <location>
        <begin position="29"/>
        <end position="58"/>
    </location>
</feature>